<evidence type="ECO:0000313" key="3">
    <source>
        <dbReference type="Proteomes" id="UP001212997"/>
    </source>
</evidence>
<evidence type="ECO:0000313" key="2">
    <source>
        <dbReference type="EMBL" id="KAJ3483689.1"/>
    </source>
</evidence>
<comment type="caution">
    <text evidence="2">The sequence shown here is derived from an EMBL/GenBank/DDBJ whole genome shotgun (WGS) entry which is preliminary data.</text>
</comment>
<gene>
    <name evidence="2" type="ORF">NLI96_g6141</name>
</gene>
<dbReference type="Proteomes" id="UP001212997">
    <property type="component" value="Unassembled WGS sequence"/>
</dbReference>
<evidence type="ECO:0008006" key="4">
    <source>
        <dbReference type="Google" id="ProtNLM"/>
    </source>
</evidence>
<dbReference type="EMBL" id="JANAWD010000218">
    <property type="protein sequence ID" value="KAJ3483689.1"/>
    <property type="molecule type" value="Genomic_DNA"/>
</dbReference>
<keyword evidence="1" id="KW-0472">Membrane</keyword>
<feature type="transmembrane region" description="Helical" evidence="1">
    <location>
        <begin position="27"/>
        <end position="48"/>
    </location>
</feature>
<reference evidence="2" key="1">
    <citation type="submission" date="2022-07" db="EMBL/GenBank/DDBJ databases">
        <title>Genome Sequence of Physisporinus lineatus.</title>
        <authorList>
            <person name="Buettner E."/>
        </authorList>
    </citation>
    <scope>NUCLEOTIDE SEQUENCE</scope>
    <source>
        <strain evidence="2">VT162</strain>
    </source>
</reference>
<accession>A0AAD5V3E2</accession>
<dbReference type="SUPFAM" id="SSF50044">
    <property type="entry name" value="SH3-domain"/>
    <property type="match status" value="1"/>
</dbReference>
<name>A0AAD5V3E2_9APHY</name>
<keyword evidence="1" id="KW-0812">Transmembrane</keyword>
<dbReference type="AlphaFoldDB" id="A0AAD5V3E2"/>
<sequence length="288" mass="30717">MAPYFSLIERAVPEAQGALSQTALSPVIIAGIVVACVLGVGVALWLGIRYYRKRSSAERESQMGSGFLSVRGVVKEGEEKDGVSRDAGVFKGTQFSRNQMSSDVIMPQKAVLRPDASDDEIIGHYTAEGTLPRPFAPFMGGGITSGEPDKKRASTASFLSIGHNSFLSLGSSSRRFSVASAATTVSTMGHAGKRKVRQIFTPVLPDELVISVGDRVTIINSFDDGWCIVGRDGFGGEVELGAVPAWCFIKPSPGLRAERPLRTNSLGVTVNIDSGPESRGEVMSWSNF</sequence>
<proteinExistence type="predicted"/>
<dbReference type="InterPro" id="IPR036028">
    <property type="entry name" value="SH3-like_dom_sf"/>
</dbReference>
<protein>
    <recommendedName>
        <fullName evidence="4">SH3 domain-containing protein</fullName>
    </recommendedName>
</protein>
<keyword evidence="3" id="KW-1185">Reference proteome</keyword>
<organism evidence="2 3">
    <name type="scientific">Meripilus lineatus</name>
    <dbReference type="NCBI Taxonomy" id="2056292"/>
    <lineage>
        <taxon>Eukaryota</taxon>
        <taxon>Fungi</taxon>
        <taxon>Dikarya</taxon>
        <taxon>Basidiomycota</taxon>
        <taxon>Agaricomycotina</taxon>
        <taxon>Agaricomycetes</taxon>
        <taxon>Polyporales</taxon>
        <taxon>Meripilaceae</taxon>
        <taxon>Meripilus</taxon>
    </lineage>
</organism>
<keyword evidence="1" id="KW-1133">Transmembrane helix</keyword>
<evidence type="ECO:0000256" key="1">
    <source>
        <dbReference type="SAM" id="Phobius"/>
    </source>
</evidence>